<keyword evidence="4" id="KW-1003">Cell membrane</keyword>
<dbReference type="OrthoDB" id="8156287at2"/>
<evidence type="ECO:0000256" key="5">
    <source>
        <dbReference type="ARBA" id="ARBA00022617"/>
    </source>
</evidence>
<evidence type="ECO:0000256" key="4">
    <source>
        <dbReference type="ARBA" id="ARBA00022475"/>
    </source>
</evidence>
<dbReference type="GO" id="GO:0022904">
    <property type="term" value="P:respiratory electron transport chain"/>
    <property type="evidence" value="ECO:0007669"/>
    <property type="project" value="InterPro"/>
</dbReference>
<keyword evidence="6 13" id="KW-0812">Transmembrane</keyword>
<keyword evidence="11 13" id="KW-0472">Membrane</keyword>
<evidence type="ECO:0000256" key="6">
    <source>
        <dbReference type="ARBA" id="ARBA00022692"/>
    </source>
</evidence>
<dbReference type="AlphaFoldDB" id="A0A3D9BNR4"/>
<keyword evidence="8" id="KW-0249">Electron transport</keyword>
<evidence type="ECO:0000313" key="16">
    <source>
        <dbReference type="Proteomes" id="UP000257131"/>
    </source>
</evidence>
<comment type="similarity">
    <text evidence="12">Belongs to the cytochrome b561 family.</text>
</comment>
<evidence type="ECO:0000256" key="9">
    <source>
        <dbReference type="ARBA" id="ARBA00022989"/>
    </source>
</evidence>
<dbReference type="GO" id="GO:0020037">
    <property type="term" value="F:heme binding"/>
    <property type="evidence" value="ECO:0007669"/>
    <property type="project" value="TreeGrafter"/>
</dbReference>
<protein>
    <submittedName>
        <fullName evidence="15">Cytochrome B</fullName>
    </submittedName>
</protein>
<keyword evidence="3" id="KW-0813">Transport</keyword>
<keyword evidence="9 13" id="KW-1133">Transmembrane helix</keyword>
<dbReference type="Pfam" id="PF01292">
    <property type="entry name" value="Ni_hydr_CYTB"/>
    <property type="match status" value="1"/>
</dbReference>
<evidence type="ECO:0000256" key="1">
    <source>
        <dbReference type="ARBA" id="ARBA00001970"/>
    </source>
</evidence>
<dbReference type="GO" id="GO:0046872">
    <property type="term" value="F:metal ion binding"/>
    <property type="evidence" value="ECO:0007669"/>
    <property type="project" value="UniProtKB-KW"/>
</dbReference>
<dbReference type="GO" id="GO:0009055">
    <property type="term" value="F:electron transfer activity"/>
    <property type="evidence" value="ECO:0007669"/>
    <property type="project" value="InterPro"/>
</dbReference>
<comment type="cofactor">
    <cofactor evidence="1">
        <name>heme b</name>
        <dbReference type="ChEBI" id="CHEBI:60344"/>
    </cofactor>
</comment>
<feature type="transmembrane region" description="Helical" evidence="13">
    <location>
        <begin position="130"/>
        <end position="153"/>
    </location>
</feature>
<evidence type="ECO:0000256" key="12">
    <source>
        <dbReference type="ARBA" id="ARBA00037975"/>
    </source>
</evidence>
<evidence type="ECO:0000256" key="11">
    <source>
        <dbReference type="ARBA" id="ARBA00023136"/>
    </source>
</evidence>
<dbReference type="RefSeq" id="WP_115981244.1">
    <property type="nucleotide sequence ID" value="NZ_QOHR01000021.1"/>
</dbReference>
<dbReference type="SUPFAM" id="SSF81342">
    <property type="entry name" value="Transmembrane di-heme cytochromes"/>
    <property type="match status" value="1"/>
</dbReference>
<reference evidence="15 16" key="1">
    <citation type="journal article" date="2017" name="Int. J. Syst. Evol. Microbiol.">
        <title>Rhodosalinus sediminis gen. nov., sp. nov., isolated from marine saltern.</title>
        <authorList>
            <person name="Guo L.Y."/>
            <person name="Ling S.K."/>
            <person name="Li C.M."/>
            <person name="Chen G.J."/>
            <person name="Du Z.J."/>
        </authorList>
    </citation>
    <scope>NUCLEOTIDE SEQUENCE [LARGE SCALE GENOMIC DNA]</scope>
    <source>
        <strain evidence="15 16">WDN1C137</strain>
    </source>
</reference>
<dbReference type="InterPro" id="IPR052168">
    <property type="entry name" value="Cytochrome_b561_oxidase"/>
</dbReference>
<evidence type="ECO:0000313" key="15">
    <source>
        <dbReference type="EMBL" id="REC55150.1"/>
    </source>
</evidence>
<dbReference type="PANTHER" id="PTHR30529:SF1">
    <property type="entry name" value="CYTOCHROME B561 HOMOLOG 2"/>
    <property type="match status" value="1"/>
</dbReference>
<keyword evidence="10" id="KW-0408">Iron</keyword>
<evidence type="ECO:0000256" key="3">
    <source>
        <dbReference type="ARBA" id="ARBA00022448"/>
    </source>
</evidence>
<accession>A0A3D9BNR4</accession>
<dbReference type="InterPro" id="IPR011577">
    <property type="entry name" value="Cyt_b561_bac/Ni-Hgenase"/>
</dbReference>
<feature type="domain" description="Cytochrome b561 bacterial/Ni-hydrogenase" evidence="14">
    <location>
        <begin position="10"/>
        <end position="163"/>
    </location>
</feature>
<sequence length="166" mass="17344">MTDTTAPAGYSATQIALHWAVAALVAGQYLFHDAISGAWDAIRAGETVAFDPLILAHVAGGGLILAFVVWRLALRLGRGAPAAPAQEPAPLATLAHVAHWAFYALLIGMALSGALAWFADVAPAARAHNVLKIALLALVALHVAAIPVHKLALKSDVMRRMIRPAD</sequence>
<dbReference type="EMBL" id="QOHR01000021">
    <property type="protein sequence ID" value="REC55150.1"/>
    <property type="molecule type" value="Genomic_DNA"/>
</dbReference>
<evidence type="ECO:0000256" key="8">
    <source>
        <dbReference type="ARBA" id="ARBA00022982"/>
    </source>
</evidence>
<keyword evidence="5" id="KW-0349">Heme</keyword>
<feature type="transmembrane region" description="Helical" evidence="13">
    <location>
        <begin position="94"/>
        <end position="118"/>
    </location>
</feature>
<name>A0A3D9BNR4_9RHOB</name>
<gene>
    <name evidence="15" type="ORF">DRV84_12585</name>
</gene>
<dbReference type="PANTHER" id="PTHR30529">
    <property type="entry name" value="CYTOCHROME B561"/>
    <property type="match status" value="1"/>
</dbReference>
<evidence type="ECO:0000259" key="14">
    <source>
        <dbReference type="Pfam" id="PF01292"/>
    </source>
</evidence>
<comment type="subcellular location">
    <subcellularLocation>
        <location evidence="2">Cell membrane</location>
        <topology evidence="2">Multi-pass membrane protein</topology>
    </subcellularLocation>
</comment>
<evidence type="ECO:0000256" key="2">
    <source>
        <dbReference type="ARBA" id="ARBA00004651"/>
    </source>
</evidence>
<evidence type="ECO:0000256" key="10">
    <source>
        <dbReference type="ARBA" id="ARBA00023004"/>
    </source>
</evidence>
<keyword evidence="16" id="KW-1185">Reference proteome</keyword>
<evidence type="ECO:0000256" key="7">
    <source>
        <dbReference type="ARBA" id="ARBA00022723"/>
    </source>
</evidence>
<dbReference type="InterPro" id="IPR016174">
    <property type="entry name" value="Di-haem_cyt_TM"/>
</dbReference>
<evidence type="ECO:0000256" key="13">
    <source>
        <dbReference type="SAM" id="Phobius"/>
    </source>
</evidence>
<dbReference type="Proteomes" id="UP000257131">
    <property type="component" value="Unassembled WGS sequence"/>
</dbReference>
<feature type="transmembrane region" description="Helical" evidence="13">
    <location>
        <begin position="53"/>
        <end position="73"/>
    </location>
</feature>
<keyword evidence="7" id="KW-0479">Metal-binding</keyword>
<proteinExistence type="inferred from homology"/>
<organism evidence="15 16">
    <name type="scientific">Rhodosalinus sediminis</name>
    <dbReference type="NCBI Taxonomy" id="1940533"/>
    <lineage>
        <taxon>Bacteria</taxon>
        <taxon>Pseudomonadati</taxon>
        <taxon>Pseudomonadota</taxon>
        <taxon>Alphaproteobacteria</taxon>
        <taxon>Rhodobacterales</taxon>
        <taxon>Paracoccaceae</taxon>
        <taxon>Rhodosalinus</taxon>
    </lineage>
</organism>
<comment type="caution">
    <text evidence="15">The sequence shown here is derived from an EMBL/GenBank/DDBJ whole genome shotgun (WGS) entry which is preliminary data.</text>
</comment>
<dbReference type="GO" id="GO:0005886">
    <property type="term" value="C:plasma membrane"/>
    <property type="evidence" value="ECO:0007669"/>
    <property type="project" value="UniProtKB-SubCell"/>
</dbReference>